<dbReference type="Pfam" id="PF00072">
    <property type="entry name" value="Response_reg"/>
    <property type="match status" value="1"/>
</dbReference>
<feature type="domain" description="Response regulatory" evidence="8">
    <location>
        <begin position="9"/>
        <end position="124"/>
    </location>
</feature>
<feature type="modified residue" description="4-aspartylphosphate" evidence="6">
    <location>
        <position position="59"/>
    </location>
</feature>
<keyword evidence="1 6" id="KW-0597">Phosphoprotein</keyword>
<keyword evidence="11" id="KW-1185">Reference proteome</keyword>
<name>A0A545TWQ2_9PROT</name>
<comment type="caution">
    <text evidence="10">The sequence shown here is derived from an EMBL/GenBank/DDBJ whole genome shotgun (WGS) entry which is preliminary data.</text>
</comment>
<keyword evidence="3" id="KW-0805">Transcription regulation</keyword>
<dbReference type="CDD" id="cd00383">
    <property type="entry name" value="trans_reg_C"/>
    <property type="match status" value="1"/>
</dbReference>
<evidence type="ECO:0000256" key="3">
    <source>
        <dbReference type="ARBA" id="ARBA00023015"/>
    </source>
</evidence>
<dbReference type="GO" id="GO:0032993">
    <property type="term" value="C:protein-DNA complex"/>
    <property type="evidence" value="ECO:0007669"/>
    <property type="project" value="TreeGrafter"/>
</dbReference>
<dbReference type="InterPro" id="IPR039420">
    <property type="entry name" value="WalR-like"/>
</dbReference>
<evidence type="ECO:0000259" key="9">
    <source>
        <dbReference type="PROSITE" id="PS51755"/>
    </source>
</evidence>
<dbReference type="CDD" id="cd17574">
    <property type="entry name" value="REC_OmpR"/>
    <property type="match status" value="1"/>
</dbReference>
<dbReference type="AlphaFoldDB" id="A0A545TWQ2"/>
<dbReference type="PROSITE" id="PS51755">
    <property type="entry name" value="OMPR_PHOB"/>
    <property type="match status" value="1"/>
</dbReference>
<keyword evidence="2" id="KW-0902">Two-component regulatory system</keyword>
<feature type="domain" description="OmpR/PhoB-type" evidence="9">
    <location>
        <begin position="142"/>
        <end position="247"/>
    </location>
</feature>
<dbReference type="EMBL" id="VHSH01000002">
    <property type="protein sequence ID" value="TQV81640.1"/>
    <property type="molecule type" value="Genomic_DNA"/>
</dbReference>
<reference evidence="10 11" key="1">
    <citation type="submission" date="2019-06" db="EMBL/GenBank/DDBJ databases">
        <title>Whole genome sequence for Rhodospirillaceae sp. R148.</title>
        <authorList>
            <person name="Wang G."/>
        </authorList>
    </citation>
    <scope>NUCLEOTIDE SEQUENCE [LARGE SCALE GENOMIC DNA]</scope>
    <source>
        <strain evidence="10 11">R148</strain>
    </source>
</reference>
<dbReference type="GO" id="GO:0005829">
    <property type="term" value="C:cytosol"/>
    <property type="evidence" value="ECO:0007669"/>
    <property type="project" value="TreeGrafter"/>
</dbReference>
<evidence type="ECO:0000313" key="11">
    <source>
        <dbReference type="Proteomes" id="UP000315252"/>
    </source>
</evidence>
<dbReference type="Gene3D" id="1.10.10.10">
    <property type="entry name" value="Winged helix-like DNA-binding domain superfamily/Winged helix DNA-binding domain"/>
    <property type="match status" value="1"/>
</dbReference>
<dbReference type="PANTHER" id="PTHR48111">
    <property type="entry name" value="REGULATOR OF RPOS"/>
    <property type="match status" value="1"/>
</dbReference>
<evidence type="ECO:0000256" key="2">
    <source>
        <dbReference type="ARBA" id="ARBA00023012"/>
    </source>
</evidence>
<dbReference type="SMART" id="SM00448">
    <property type="entry name" value="REC"/>
    <property type="match status" value="1"/>
</dbReference>
<evidence type="ECO:0000256" key="7">
    <source>
        <dbReference type="PROSITE-ProRule" id="PRU01091"/>
    </source>
</evidence>
<dbReference type="InterPro" id="IPR001867">
    <property type="entry name" value="OmpR/PhoB-type_DNA-bd"/>
</dbReference>
<dbReference type="PANTHER" id="PTHR48111:SF1">
    <property type="entry name" value="TWO-COMPONENT RESPONSE REGULATOR ORR33"/>
    <property type="match status" value="1"/>
</dbReference>
<sequence>MVIEATYPRVVIVDDDDLFRESLGLNLAEEGYEVVDFPSGDSALNYLLNEEAADAILLDWRMPGLDGLAVLRRLREARLETPVIFLTMLSDEIYEEAALKWGAVDFIDKSRRLPIILQRLKIITEGAKPTAVPGGTDADGGAAGFKRGPLELRDDINRAFWNDHQIDLTLTEFAIVRFLATQAGGDVSYRQIYDIVHGKDFVAGYGTDGFRANVRSFIKRIRKKFRDVDDGFDRIENYPGFGYRWRDEEGETTSGVYGAG</sequence>
<dbReference type="Pfam" id="PF00486">
    <property type="entry name" value="Trans_reg_C"/>
    <property type="match status" value="1"/>
</dbReference>
<keyword evidence="5" id="KW-0804">Transcription</keyword>
<dbReference type="InterPro" id="IPR001789">
    <property type="entry name" value="Sig_transdc_resp-reg_receiver"/>
</dbReference>
<dbReference type="RefSeq" id="WP_142895271.1">
    <property type="nucleotide sequence ID" value="NZ_ML660053.1"/>
</dbReference>
<dbReference type="SUPFAM" id="SSF46894">
    <property type="entry name" value="C-terminal effector domain of the bipartite response regulators"/>
    <property type="match status" value="1"/>
</dbReference>
<gene>
    <name evidence="10" type="ORF">FKG95_05155</name>
</gene>
<dbReference type="InterPro" id="IPR011006">
    <property type="entry name" value="CheY-like_superfamily"/>
</dbReference>
<evidence type="ECO:0000256" key="4">
    <source>
        <dbReference type="ARBA" id="ARBA00023125"/>
    </source>
</evidence>
<dbReference type="GO" id="GO:0000976">
    <property type="term" value="F:transcription cis-regulatory region binding"/>
    <property type="evidence" value="ECO:0007669"/>
    <property type="project" value="TreeGrafter"/>
</dbReference>
<organism evidence="10 11">
    <name type="scientific">Denitrobaculum tricleocarpae</name>
    <dbReference type="NCBI Taxonomy" id="2591009"/>
    <lineage>
        <taxon>Bacteria</taxon>
        <taxon>Pseudomonadati</taxon>
        <taxon>Pseudomonadota</taxon>
        <taxon>Alphaproteobacteria</taxon>
        <taxon>Rhodospirillales</taxon>
        <taxon>Rhodospirillaceae</taxon>
        <taxon>Denitrobaculum</taxon>
    </lineage>
</organism>
<accession>A0A545TWQ2</accession>
<evidence type="ECO:0000256" key="1">
    <source>
        <dbReference type="ARBA" id="ARBA00022553"/>
    </source>
</evidence>
<proteinExistence type="predicted"/>
<evidence type="ECO:0000256" key="6">
    <source>
        <dbReference type="PROSITE-ProRule" id="PRU00169"/>
    </source>
</evidence>
<dbReference type="SMART" id="SM00862">
    <property type="entry name" value="Trans_reg_C"/>
    <property type="match status" value="1"/>
</dbReference>
<dbReference type="InterPro" id="IPR016032">
    <property type="entry name" value="Sig_transdc_resp-reg_C-effctor"/>
</dbReference>
<dbReference type="InterPro" id="IPR036388">
    <property type="entry name" value="WH-like_DNA-bd_sf"/>
</dbReference>
<dbReference type="GO" id="GO:0006355">
    <property type="term" value="P:regulation of DNA-templated transcription"/>
    <property type="evidence" value="ECO:0007669"/>
    <property type="project" value="InterPro"/>
</dbReference>
<dbReference type="Gene3D" id="3.40.50.2300">
    <property type="match status" value="1"/>
</dbReference>
<evidence type="ECO:0000259" key="8">
    <source>
        <dbReference type="PROSITE" id="PS50110"/>
    </source>
</evidence>
<keyword evidence="4 7" id="KW-0238">DNA-binding</keyword>
<evidence type="ECO:0000313" key="10">
    <source>
        <dbReference type="EMBL" id="TQV81640.1"/>
    </source>
</evidence>
<dbReference type="GO" id="GO:0000156">
    <property type="term" value="F:phosphorelay response regulator activity"/>
    <property type="evidence" value="ECO:0007669"/>
    <property type="project" value="TreeGrafter"/>
</dbReference>
<dbReference type="OrthoDB" id="9802426at2"/>
<dbReference type="SUPFAM" id="SSF52172">
    <property type="entry name" value="CheY-like"/>
    <property type="match status" value="1"/>
</dbReference>
<evidence type="ECO:0000256" key="5">
    <source>
        <dbReference type="ARBA" id="ARBA00023163"/>
    </source>
</evidence>
<dbReference type="Proteomes" id="UP000315252">
    <property type="component" value="Unassembled WGS sequence"/>
</dbReference>
<feature type="DNA-binding region" description="OmpR/PhoB-type" evidence="7">
    <location>
        <begin position="142"/>
        <end position="247"/>
    </location>
</feature>
<protein>
    <submittedName>
        <fullName evidence="10">Response regulator transcription factor</fullName>
    </submittedName>
</protein>
<dbReference type="PROSITE" id="PS50110">
    <property type="entry name" value="RESPONSE_REGULATORY"/>
    <property type="match status" value="1"/>
</dbReference>